<gene>
    <name evidence="4" type="ORF">DES43_1751</name>
</gene>
<accession>A0A4R6Y552</accession>
<evidence type="ECO:0000256" key="2">
    <source>
        <dbReference type="ARBA" id="ARBA00022764"/>
    </source>
</evidence>
<dbReference type="CDD" id="cd13589">
    <property type="entry name" value="PBP2_polyamine_RpCGA009"/>
    <property type="match status" value="1"/>
</dbReference>
<organism evidence="4 5">
    <name type="scientific">Aquamicrobium defluvii</name>
    <dbReference type="NCBI Taxonomy" id="69279"/>
    <lineage>
        <taxon>Bacteria</taxon>
        <taxon>Pseudomonadati</taxon>
        <taxon>Pseudomonadota</taxon>
        <taxon>Alphaproteobacteria</taxon>
        <taxon>Hyphomicrobiales</taxon>
        <taxon>Phyllobacteriaceae</taxon>
        <taxon>Aquamicrobium</taxon>
    </lineage>
</organism>
<evidence type="ECO:0000313" key="5">
    <source>
        <dbReference type="Proteomes" id="UP000294958"/>
    </source>
</evidence>
<feature type="signal peptide" evidence="3">
    <location>
        <begin position="1"/>
        <end position="22"/>
    </location>
</feature>
<dbReference type="GO" id="GO:0030976">
    <property type="term" value="F:thiamine pyrophosphate binding"/>
    <property type="evidence" value="ECO:0007669"/>
    <property type="project" value="TreeGrafter"/>
</dbReference>
<comment type="caution">
    <text evidence="4">The sequence shown here is derived from an EMBL/GenBank/DDBJ whole genome shotgun (WGS) entry which is preliminary data.</text>
</comment>
<dbReference type="PANTHER" id="PTHR30006">
    <property type="entry name" value="THIAMINE-BINDING PERIPLASMIC PROTEIN-RELATED"/>
    <property type="match status" value="1"/>
</dbReference>
<evidence type="ECO:0000313" key="4">
    <source>
        <dbReference type="EMBL" id="TDR27062.1"/>
    </source>
</evidence>
<dbReference type="PANTHER" id="PTHR30006:SF2">
    <property type="entry name" value="ABC TRANSPORTER SUBSTRATE-BINDING PROTEIN"/>
    <property type="match status" value="1"/>
</dbReference>
<name>A0A4R6Y552_9HYPH</name>
<dbReference type="SUPFAM" id="SSF53850">
    <property type="entry name" value="Periplasmic binding protein-like II"/>
    <property type="match status" value="1"/>
</dbReference>
<feature type="chain" id="PRO_5020552039" evidence="3">
    <location>
        <begin position="23"/>
        <end position="346"/>
    </location>
</feature>
<dbReference type="OrthoDB" id="9766989at2"/>
<dbReference type="GO" id="GO:0030975">
    <property type="term" value="F:thiamine binding"/>
    <property type="evidence" value="ECO:0007669"/>
    <property type="project" value="TreeGrafter"/>
</dbReference>
<dbReference type="Pfam" id="PF13416">
    <property type="entry name" value="SBP_bac_8"/>
    <property type="match status" value="1"/>
</dbReference>
<evidence type="ECO:0000256" key="1">
    <source>
        <dbReference type="ARBA" id="ARBA00022729"/>
    </source>
</evidence>
<feature type="non-terminal residue" evidence="4">
    <location>
        <position position="346"/>
    </location>
</feature>
<dbReference type="RefSeq" id="WP_133676459.1">
    <property type="nucleotide sequence ID" value="NZ_SNZF01000075.1"/>
</dbReference>
<evidence type="ECO:0000256" key="3">
    <source>
        <dbReference type="SAM" id="SignalP"/>
    </source>
</evidence>
<dbReference type="InterPro" id="IPR006059">
    <property type="entry name" value="SBP"/>
</dbReference>
<dbReference type="Proteomes" id="UP000294958">
    <property type="component" value="Unassembled WGS sequence"/>
</dbReference>
<dbReference type="EMBL" id="SNZF01000075">
    <property type="protein sequence ID" value="TDR27062.1"/>
    <property type="molecule type" value="Genomic_DNA"/>
</dbReference>
<protein>
    <submittedName>
        <fullName evidence="4">Putative spermidine/putrescine transport system substrate-binding protein</fullName>
    </submittedName>
</protein>
<dbReference type="Gene3D" id="3.40.190.10">
    <property type="entry name" value="Periplasmic binding protein-like II"/>
    <property type="match status" value="2"/>
</dbReference>
<dbReference type="AlphaFoldDB" id="A0A4R6Y552"/>
<reference evidence="4 5" key="1">
    <citation type="submission" date="2019-03" db="EMBL/GenBank/DDBJ databases">
        <title>Genomic Encyclopedia of Type Strains, Phase IV (KMG-IV): sequencing the most valuable type-strain genomes for metagenomic binning, comparative biology and taxonomic classification.</title>
        <authorList>
            <person name="Goeker M."/>
        </authorList>
    </citation>
    <scope>NUCLEOTIDE SEQUENCE [LARGE SCALE GENOMIC DNA]</scope>
    <source>
        <strain evidence="4 5">DSM 11603</strain>
    </source>
</reference>
<keyword evidence="5" id="KW-1185">Reference proteome</keyword>
<proteinExistence type="predicted"/>
<dbReference type="GO" id="GO:0015888">
    <property type="term" value="P:thiamine transport"/>
    <property type="evidence" value="ECO:0007669"/>
    <property type="project" value="TreeGrafter"/>
</dbReference>
<sequence>MKKIKMLLLSTCIACTAFGAQAETVNLMAYSGIFEKYYRQAVVEPFMAKNPDITVEYFGMPNSAQMLGTLRSQVADPQFDVAIMDITVSKAGTDDGVFAPIDESVTSHLKDLVPLAHLEGTNAVGVTLDSMTMIYNKDLVVAPPTSWEDLWNPAYNRKIVLAAAPDTTGLIFTVVADRMAGGTDYKTSTEKGIEKVMTLAPAVQTWEPHPDVYQPIMTGSATIGLGWNARAQIFAGGEGSKLAVVMPKEGSGFQINAIGLIENAQNREAAKRFIDYALSPETQATLANTMYYAPTNANAASLISKEAQAKTVLSMSMTVESGPRIFAQKEPRFWVDGGHDGERPIR</sequence>
<keyword evidence="1 3" id="KW-0732">Signal</keyword>
<keyword evidence="2" id="KW-0574">Periplasm</keyword>
<dbReference type="GO" id="GO:0030288">
    <property type="term" value="C:outer membrane-bounded periplasmic space"/>
    <property type="evidence" value="ECO:0007669"/>
    <property type="project" value="TreeGrafter"/>
</dbReference>